<dbReference type="EMBL" id="JAVDSJ010000002">
    <property type="protein sequence ID" value="MDR6583934.1"/>
    <property type="molecule type" value="Genomic_DNA"/>
</dbReference>
<protein>
    <submittedName>
        <fullName evidence="1">Uncharacterized protein</fullName>
    </submittedName>
</protein>
<dbReference type="Proteomes" id="UP001260715">
    <property type="component" value="Unassembled WGS sequence"/>
</dbReference>
<sequence length="87" mass="9352">MFDAVRGSEQASGARPDGAWLLARYPRILVASLWTRAGQATQHIDSKGFSCFDHNKISIDRLAGAGRISTCFGGKPVDKRLASDASD</sequence>
<accession>A0ABU1PDU9</accession>
<reference evidence="1 2" key="1">
    <citation type="submission" date="2023-07" db="EMBL/GenBank/DDBJ databases">
        <title>Sorghum-associated microbial communities from plants grown in Nebraska, USA.</title>
        <authorList>
            <person name="Schachtman D."/>
        </authorList>
    </citation>
    <scope>NUCLEOTIDE SEQUENCE [LARGE SCALE GENOMIC DNA]</scope>
    <source>
        <strain evidence="1 2">596</strain>
    </source>
</reference>
<name>A0ABU1PDU9_9BURK</name>
<gene>
    <name evidence="1" type="ORF">J2W50_002132</name>
</gene>
<evidence type="ECO:0000313" key="1">
    <source>
        <dbReference type="EMBL" id="MDR6583934.1"/>
    </source>
</evidence>
<organism evidence="1 2">
    <name type="scientific">Herbaspirillum frisingense</name>
    <dbReference type="NCBI Taxonomy" id="92645"/>
    <lineage>
        <taxon>Bacteria</taxon>
        <taxon>Pseudomonadati</taxon>
        <taxon>Pseudomonadota</taxon>
        <taxon>Betaproteobacteria</taxon>
        <taxon>Burkholderiales</taxon>
        <taxon>Oxalobacteraceae</taxon>
        <taxon>Herbaspirillum</taxon>
    </lineage>
</organism>
<evidence type="ECO:0000313" key="2">
    <source>
        <dbReference type="Proteomes" id="UP001260715"/>
    </source>
</evidence>
<comment type="caution">
    <text evidence="1">The sequence shown here is derived from an EMBL/GenBank/DDBJ whole genome shotgun (WGS) entry which is preliminary data.</text>
</comment>
<keyword evidence="2" id="KW-1185">Reference proteome</keyword>
<dbReference type="RefSeq" id="WP_146012869.1">
    <property type="nucleotide sequence ID" value="NZ_JAVDSJ010000002.1"/>
</dbReference>
<proteinExistence type="predicted"/>